<accession>A0ABW5DT43</accession>
<feature type="domain" description="AsmA" evidence="2">
    <location>
        <begin position="525"/>
        <end position="706"/>
    </location>
</feature>
<reference evidence="4" key="1">
    <citation type="journal article" date="2019" name="Int. J. Syst. Evol. Microbiol.">
        <title>The Global Catalogue of Microorganisms (GCM) 10K type strain sequencing project: providing services to taxonomists for standard genome sequencing and annotation.</title>
        <authorList>
            <consortium name="The Broad Institute Genomics Platform"/>
            <consortium name="The Broad Institute Genome Sequencing Center for Infectious Disease"/>
            <person name="Wu L."/>
            <person name="Ma J."/>
        </authorList>
    </citation>
    <scope>NUCLEOTIDE SEQUENCE [LARGE SCALE GENOMIC DNA]</scope>
    <source>
        <strain evidence="4">CGMCC 1.19062</strain>
    </source>
</reference>
<gene>
    <name evidence="3" type="ORF">ACFSM5_15295</name>
</gene>
<dbReference type="InterPro" id="IPR052894">
    <property type="entry name" value="AsmA-related"/>
</dbReference>
<keyword evidence="4" id="KW-1185">Reference proteome</keyword>
<dbReference type="Proteomes" id="UP001597295">
    <property type="component" value="Unassembled WGS sequence"/>
</dbReference>
<dbReference type="EMBL" id="JBHUIP010000013">
    <property type="protein sequence ID" value="MFD2264267.1"/>
    <property type="molecule type" value="Genomic_DNA"/>
</dbReference>
<organism evidence="3 4">
    <name type="scientific">Lacibacterium aquatile</name>
    <dbReference type="NCBI Taxonomy" id="1168082"/>
    <lineage>
        <taxon>Bacteria</taxon>
        <taxon>Pseudomonadati</taxon>
        <taxon>Pseudomonadota</taxon>
        <taxon>Alphaproteobacteria</taxon>
        <taxon>Rhodospirillales</taxon>
        <taxon>Rhodospirillaceae</taxon>
    </lineage>
</organism>
<feature type="compositionally biased region" description="Low complexity" evidence="1">
    <location>
        <begin position="890"/>
        <end position="910"/>
    </location>
</feature>
<dbReference type="RefSeq" id="WP_379877338.1">
    <property type="nucleotide sequence ID" value="NZ_JBHUIP010000013.1"/>
</dbReference>
<dbReference type="PANTHER" id="PTHR30441:SF4">
    <property type="entry name" value="PROTEIN ASMA"/>
    <property type="match status" value="1"/>
</dbReference>
<evidence type="ECO:0000313" key="4">
    <source>
        <dbReference type="Proteomes" id="UP001597295"/>
    </source>
</evidence>
<evidence type="ECO:0000259" key="2">
    <source>
        <dbReference type="Pfam" id="PF05170"/>
    </source>
</evidence>
<feature type="region of interest" description="Disordered" evidence="1">
    <location>
        <begin position="132"/>
        <end position="151"/>
    </location>
</feature>
<feature type="compositionally biased region" description="Low complexity" evidence="1">
    <location>
        <begin position="872"/>
        <end position="882"/>
    </location>
</feature>
<dbReference type="InterPro" id="IPR007844">
    <property type="entry name" value="AsmA"/>
</dbReference>
<evidence type="ECO:0000313" key="3">
    <source>
        <dbReference type="EMBL" id="MFD2264267.1"/>
    </source>
</evidence>
<comment type="caution">
    <text evidence="3">The sequence shown here is derived from an EMBL/GenBank/DDBJ whole genome shotgun (WGS) entry which is preliminary data.</text>
</comment>
<dbReference type="Pfam" id="PF05170">
    <property type="entry name" value="AsmA"/>
    <property type="match status" value="2"/>
</dbReference>
<proteinExistence type="predicted"/>
<name>A0ABW5DT43_9PROT</name>
<feature type="region of interest" description="Disordered" evidence="1">
    <location>
        <begin position="871"/>
        <end position="923"/>
    </location>
</feature>
<feature type="domain" description="AsmA" evidence="2">
    <location>
        <begin position="2"/>
        <end position="210"/>
    </location>
</feature>
<evidence type="ECO:0000256" key="1">
    <source>
        <dbReference type="SAM" id="MobiDB-lite"/>
    </source>
</evidence>
<dbReference type="PANTHER" id="PTHR30441">
    <property type="entry name" value="DUF748 DOMAIN-CONTAINING PROTEIN"/>
    <property type="match status" value="1"/>
</dbReference>
<protein>
    <submittedName>
        <fullName evidence="3">AsmA family protein</fullName>
    </submittedName>
</protein>
<sequence>MKTRTILLTAAAIILIPVVGGAIFVSTFDPNDYRDRISAELKNATGRDVTLAGPMELGLSFNPRLIANDVTIGNIPGGSRPEMAKVQKLEVQVALVPLVVNRRIEIQKLIMVGPDILLESLPDGRKNWLFDKPGAAAAPAPQGQAQAPAKDAANSAASALPVFDVVRIEKGRIAYRDAKSGRKHDLVVETLETQLTGPSDPLPFQVKGTIDGAPLDLKGQLKSLSPLMANEGYVPLILSGEAAGIKIDMDARAGLGSALGLGEGRIDLSGQSLDMLATLTGMDLPKLPPFKLVGSIRTTADTAEFDKVTASVGSAEVAISGKLSRSGGANSVTVTAKVPEPQQLAKAFGQDIPLDQPLAVTATVTGTLDKPESKDLSLSYGPASVRGPVALDLTGKEPRITTDIVATVPDGKVLTGPLQLKKDITGPVTLVAKVSGPLSNLALRGIEVKLLDASLTAQGTAVVMGKAEPRFDGDVTLNAPTPAALAALAGIDLPLKQAATFSGKIAASPAAVAVTGMDLKAGSNHVRGNLSAALGGARPKVVANLNAPMLDVDSLMPSSGEAKGAGTGAGTAPATSAKTKAFSDDPFSLDALGTLDADIQVAAAQVTYDGLLLSDLTLETKLLNRNLALAPLGFTLADGKVQGQLTFNGQNATSHFQLNGKNIDTKKLLAQLGQNPVVETGVDLTVDLTAKGRSAHDIAASLDGTTHVMTTRVGILNHRYIEPLSGDLAKLLIPTHAGSDQLQCFISDTAWKDGVGTVKTFGMDSKILSVVGKGQVDLGKEVLDLRFDPRKREQSLTSLAPPVDVEGTLINPRFKPDMGALAENVLKGGAGAIGAAGDKGLGGVLGGVLGAATGGKTGDNKPVTRANSACVPAEAAAATPTADDPKEATPQKAAEPAAKPTTTETTTQKPVSPLKGLFNPPKP</sequence>
<feature type="region of interest" description="Disordered" evidence="1">
    <location>
        <begin position="558"/>
        <end position="577"/>
    </location>
</feature>